<dbReference type="Pfam" id="PF25542">
    <property type="entry name" value="zf-CCCH_12"/>
    <property type="match status" value="1"/>
</dbReference>
<dbReference type="Pfam" id="PF25540">
    <property type="entry name" value="DUF7923"/>
    <property type="match status" value="1"/>
</dbReference>
<evidence type="ECO:0000259" key="4">
    <source>
        <dbReference type="PROSITE" id="PS50103"/>
    </source>
</evidence>
<evidence type="ECO:0000256" key="3">
    <source>
        <dbReference type="SAM" id="MobiDB-lite"/>
    </source>
</evidence>
<dbReference type="OMA" id="AGCHDTG"/>
<feature type="region of interest" description="Disordered" evidence="3">
    <location>
        <begin position="296"/>
        <end position="319"/>
    </location>
</feature>
<gene>
    <name evidence="5" type="ORF">ASPBRDRAFT_133924</name>
</gene>
<keyword evidence="6" id="KW-1185">Reference proteome</keyword>
<proteinExistence type="predicted"/>
<dbReference type="PANTHER" id="PTHR37543">
    <property type="entry name" value="CCCH ZINC FINGER DNA BINDING PROTEIN (AFU_ORTHOLOGUE AFUA_5G12760)"/>
    <property type="match status" value="1"/>
</dbReference>
<feature type="coiled-coil region" evidence="2">
    <location>
        <begin position="25"/>
        <end position="69"/>
    </location>
</feature>
<dbReference type="OrthoDB" id="2270193at2759"/>
<dbReference type="GO" id="GO:0008270">
    <property type="term" value="F:zinc ion binding"/>
    <property type="evidence" value="ECO:0007669"/>
    <property type="project" value="UniProtKB-KW"/>
</dbReference>
<dbReference type="Pfam" id="PF00642">
    <property type="entry name" value="zf-CCCH"/>
    <property type="match status" value="1"/>
</dbReference>
<dbReference type="RefSeq" id="XP_067475370.1">
    <property type="nucleotide sequence ID" value="XM_067618562.1"/>
</dbReference>
<feature type="zinc finger region" description="C3H1-type" evidence="1">
    <location>
        <begin position="269"/>
        <end position="296"/>
    </location>
</feature>
<sequence>MLGDAEIHALDSNLSTIVQQNQQHHADVQNLLEKFRQLLDNYNNLKSDYEEEKEAREKYKRMARGQERNPFVLVLVDGDGYLFKEHLLKAGADGGITAARILNDSIRELLQDRLGHQADQCRVMVRIYANVLGLSKSLARSGIVGQEARSLSPFTASFTRAQDLFDFVDAGDKKEGADYKIRVEMFRLFADNSQCRHIFFAGCHDSGYSNLLTPYRGRTDRITLLKAANFHSEYERLGLPVRELPALFMSTSIGGNGSPTNHTPSSASISSRPICKHFQKGICRYGSACIKAHIPQGQQLSRSDNTSSPPGRESPTSARTQEFYASELVHHLDPMWQDYIPINAAGDRIDTYCPSPAHDAWEAYSRRAKIHKPCNNLHLGGECTNIGCDYDHSRLDPSSLDVMKYILRQHPCQTGPSCRSTKCFLGHLCQKDGCRGIKPCRFNRHAHTLDLHIAKYTPSIKRDTGHSRAESSDGAYLPDTAEESQGLIVF</sequence>
<dbReference type="InterPro" id="IPR000571">
    <property type="entry name" value="Znf_CCCH"/>
</dbReference>
<dbReference type="STRING" id="767769.A0A1L9U922"/>
<keyword evidence="1" id="KW-0479">Metal-binding</keyword>
<keyword evidence="1" id="KW-0863">Zinc-finger</keyword>
<dbReference type="PANTHER" id="PTHR37543:SF1">
    <property type="entry name" value="CCCH ZINC FINGER DNA BINDING PROTEIN (AFU_ORTHOLOGUE AFUA_5G12760)"/>
    <property type="match status" value="1"/>
</dbReference>
<dbReference type="EMBL" id="KV878691">
    <property type="protein sequence ID" value="OJJ68121.1"/>
    <property type="molecule type" value="Genomic_DNA"/>
</dbReference>
<reference evidence="6" key="1">
    <citation type="journal article" date="2017" name="Genome Biol.">
        <title>Comparative genomics reveals high biological diversity and specific adaptations in the industrially and medically important fungal genus Aspergillus.</title>
        <authorList>
            <person name="de Vries R.P."/>
            <person name="Riley R."/>
            <person name="Wiebenga A."/>
            <person name="Aguilar-Osorio G."/>
            <person name="Amillis S."/>
            <person name="Uchima C.A."/>
            <person name="Anderluh G."/>
            <person name="Asadollahi M."/>
            <person name="Askin M."/>
            <person name="Barry K."/>
            <person name="Battaglia E."/>
            <person name="Bayram O."/>
            <person name="Benocci T."/>
            <person name="Braus-Stromeyer S.A."/>
            <person name="Caldana C."/>
            <person name="Canovas D."/>
            <person name="Cerqueira G.C."/>
            <person name="Chen F."/>
            <person name="Chen W."/>
            <person name="Choi C."/>
            <person name="Clum A."/>
            <person name="Dos Santos R.A."/>
            <person name="Damasio A.R."/>
            <person name="Diallinas G."/>
            <person name="Emri T."/>
            <person name="Fekete E."/>
            <person name="Flipphi M."/>
            <person name="Freyberg S."/>
            <person name="Gallo A."/>
            <person name="Gournas C."/>
            <person name="Habgood R."/>
            <person name="Hainaut M."/>
            <person name="Harispe M.L."/>
            <person name="Henrissat B."/>
            <person name="Hilden K.S."/>
            <person name="Hope R."/>
            <person name="Hossain A."/>
            <person name="Karabika E."/>
            <person name="Karaffa L."/>
            <person name="Karanyi Z."/>
            <person name="Krasevec N."/>
            <person name="Kuo A."/>
            <person name="Kusch H."/>
            <person name="LaButti K."/>
            <person name="Lagendijk E.L."/>
            <person name="Lapidus A."/>
            <person name="Levasseur A."/>
            <person name="Lindquist E."/>
            <person name="Lipzen A."/>
            <person name="Logrieco A.F."/>
            <person name="MacCabe A."/>
            <person name="Maekelae M.R."/>
            <person name="Malavazi I."/>
            <person name="Melin P."/>
            <person name="Meyer V."/>
            <person name="Mielnichuk N."/>
            <person name="Miskei M."/>
            <person name="Molnar A.P."/>
            <person name="Mule G."/>
            <person name="Ngan C.Y."/>
            <person name="Orejas M."/>
            <person name="Orosz E."/>
            <person name="Ouedraogo J.P."/>
            <person name="Overkamp K.M."/>
            <person name="Park H.-S."/>
            <person name="Perrone G."/>
            <person name="Piumi F."/>
            <person name="Punt P.J."/>
            <person name="Ram A.F."/>
            <person name="Ramon A."/>
            <person name="Rauscher S."/>
            <person name="Record E."/>
            <person name="Riano-Pachon D.M."/>
            <person name="Robert V."/>
            <person name="Roehrig J."/>
            <person name="Ruller R."/>
            <person name="Salamov A."/>
            <person name="Salih N.S."/>
            <person name="Samson R.A."/>
            <person name="Sandor E."/>
            <person name="Sanguinetti M."/>
            <person name="Schuetze T."/>
            <person name="Sepcic K."/>
            <person name="Shelest E."/>
            <person name="Sherlock G."/>
            <person name="Sophianopoulou V."/>
            <person name="Squina F.M."/>
            <person name="Sun H."/>
            <person name="Susca A."/>
            <person name="Todd R.B."/>
            <person name="Tsang A."/>
            <person name="Unkles S.E."/>
            <person name="van de Wiele N."/>
            <person name="van Rossen-Uffink D."/>
            <person name="Oliveira J.V."/>
            <person name="Vesth T.C."/>
            <person name="Visser J."/>
            <person name="Yu J.-H."/>
            <person name="Zhou M."/>
            <person name="Andersen M.R."/>
            <person name="Archer D.B."/>
            <person name="Baker S.E."/>
            <person name="Benoit I."/>
            <person name="Brakhage A.A."/>
            <person name="Braus G.H."/>
            <person name="Fischer R."/>
            <person name="Frisvad J.C."/>
            <person name="Goldman G.H."/>
            <person name="Houbraken J."/>
            <person name="Oakley B."/>
            <person name="Pocsi I."/>
            <person name="Scazzocchio C."/>
            <person name="Seiboth B."/>
            <person name="vanKuyk P.A."/>
            <person name="Wortman J."/>
            <person name="Dyer P.S."/>
            <person name="Grigoriev I.V."/>
        </authorList>
    </citation>
    <scope>NUCLEOTIDE SEQUENCE [LARGE SCALE GENOMIC DNA]</scope>
    <source>
        <strain evidence="6">CBS 101740 / IMI 381727 / IBT 21946</strain>
    </source>
</reference>
<dbReference type="SMART" id="SM00356">
    <property type="entry name" value="ZnF_C3H1"/>
    <property type="match status" value="1"/>
</dbReference>
<evidence type="ECO:0000313" key="5">
    <source>
        <dbReference type="EMBL" id="OJJ68121.1"/>
    </source>
</evidence>
<protein>
    <recommendedName>
        <fullName evidence="4">C3H1-type domain-containing protein</fullName>
    </recommendedName>
</protein>
<organism evidence="5 6">
    <name type="scientific">Aspergillus brasiliensis (strain CBS 101740 / IMI 381727 / IBT 21946)</name>
    <dbReference type="NCBI Taxonomy" id="767769"/>
    <lineage>
        <taxon>Eukaryota</taxon>
        <taxon>Fungi</taxon>
        <taxon>Dikarya</taxon>
        <taxon>Ascomycota</taxon>
        <taxon>Pezizomycotina</taxon>
        <taxon>Eurotiomycetes</taxon>
        <taxon>Eurotiomycetidae</taxon>
        <taxon>Eurotiales</taxon>
        <taxon>Aspergillaceae</taxon>
        <taxon>Aspergillus</taxon>
        <taxon>Aspergillus subgen. Circumdati</taxon>
    </lineage>
</organism>
<feature type="domain" description="C3H1-type" evidence="4">
    <location>
        <begin position="269"/>
        <end position="296"/>
    </location>
</feature>
<evidence type="ECO:0000256" key="1">
    <source>
        <dbReference type="PROSITE-ProRule" id="PRU00723"/>
    </source>
</evidence>
<dbReference type="InterPro" id="IPR057683">
    <property type="entry name" value="DUF7923"/>
</dbReference>
<name>A0A1L9U922_ASPBC</name>
<dbReference type="PROSITE" id="PS50103">
    <property type="entry name" value="ZF_C3H1"/>
    <property type="match status" value="1"/>
</dbReference>
<evidence type="ECO:0000313" key="6">
    <source>
        <dbReference type="Proteomes" id="UP000184499"/>
    </source>
</evidence>
<accession>A0A1L9U922</accession>
<dbReference type="AlphaFoldDB" id="A0A1L9U922"/>
<evidence type="ECO:0000256" key="2">
    <source>
        <dbReference type="SAM" id="Coils"/>
    </source>
</evidence>
<keyword evidence="2" id="KW-0175">Coiled coil</keyword>
<dbReference type="InterPro" id="IPR057654">
    <property type="entry name" value="Znf-CCCH_tandem"/>
</dbReference>
<dbReference type="GeneID" id="93571050"/>
<dbReference type="Gene3D" id="4.10.1000.10">
    <property type="entry name" value="Zinc finger, CCCH-type"/>
    <property type="match status" value="1"/>
</dbReference>
<dbReference type="VEuPathDB" id="FungiDB:ASPBRDRAFT_133924"/>
<keyword evidence="1" id="KW-0862">Zinc</keyword>
<dbReference type="Pfam" id="PF25543">
    <property type="entry name" value="zf-CCCH_tandem"/>
    <property type="match status" value="1"/>
</dbReference>
<dbReference type="Proteomes" id="UP000184499">
    <property type="component" value="Unassembled WGS sequence"/>
</dbReference>